<dbReference type="InterPro" id="IPR003593">
    <property type="entry name" value="AAA+_ATPase"/>
</dbReference>
<dbReference type="Pfam" id="PF09821">
    <property type="entry name" value="AAA_assoc_C"/>
    <property type="match status" value="1"/>
</dbReference>
<reference evidence="7" key="1">
    <citation type="submission" date="2016-10" db="EMBL/GenBank/DDBJ databases">
        <authorList>
            <person name="Varghese N."/>
            <person name="Submissions S."/>
        </authorList>
    </citation>
    <scope>NUCLEOTIDE SEQUENCE [LARGE SCALE GENOMIC DNA]</scope>
    <source>
        <strain evidence="7">JCM 21621</strain>
    </source>
</reference>
<dbReference type="PROSITE" id="PS50893">
    <property type="entry name" value="ABC_TRANSPORTER_2"/>
    <property type="match status" value="1"/>
</dbReference>
<dbReference type="CDD" id="cd03293">
    <property type="entry name" value="ABC_NrtD_SsuB_transporters"/>
    <property type="match status" value="1"/>
</dbReference>
<keyword evidence="3" id="KW-0547">Nucleotide-binding</keyword>
<sequence>MSENALIELKGVAKSFRAADGSARTVLEAVDFRLESGEIVALLGRSGSGKSTLLRIIAGLIPADGGQASYRGRPIHAPVPGIAMVFQSFALFPWLTVQQNVELGLEAQGVAPAEREQRADAVLELIGLAGFGGALPRELSGGMKQRVGIARALVTNPDVLLMDEAFSALDVLTGETLRDDMLELWEESRIPTKGILIVSHNIEEAVMMADRIIILSSNPGRIRSEIRNRLPRPRDIDSAEVRALIDEVYGLMTMRPAAEPATGPARPLPIGYRLPQADIERINSVLELLADSPFDGRADLPQLAEEAELSDEELFPAYEALGLLRLAHVEKGDIALTALGRHYVEADPALRQEIFGRQLLAHVPLAAHIRRSLEQEAGGELPEKPFLDALEDELGSQEGRRVMGVVVEWGRYGAVFEYDFHTGRLELPGADEE</sequence>
<evidence type="ECO:0000256" key="2">
    <source>
        <dbReference type="ARBA" id="ARBA00022448"/>
    </source>
</evidence>
<organism evidence="6 7">
    <name type="scientific">Pseudomonas jinjuensis</name>
    <dbReference type="NCBI Taxonomy" id="198616"/>
    <lineage>
        <taxon>Bacteria</taxon>
        <taxon>Pseudomonadati</taxon>
        <taxon>Pseudomonadota</taxon>
        <taxon>Gammaproteobacteria</taxon>
        <taxon>Pseudomonadales</taxon>
        <taxon>Pseudomonadaceae</taxon>
        <taxon>Pseudomonas</taxon>
    </lineage>
</organism>
<dbReference type="InterPro" id="IPR017871">
    <property type="entry name" value="ABC_transporter-like_CS"/>
</dbReference>
<dbReference type="InterPro" id="IPR027417">
    <property type="entry name" value="P-loop_NTPase"/>
</dbReference>
<dbReference type="GO" id="GO:0016887">
    <property type="term" value="F:ATP hydrolysis activity"/>
    <property type="evidence" value="ECO:0007669"/>
    <property type="project" value="InterPro"/>
</dbReference>
<dbReference type="InterPro" id="IPR018632">
    <property type="entry name" value="AAA-associated_dom_C"/>
</dbReference>
<dbReference type="Pfam" id="PF00005">
    <property type="entry name" value="ABC_tran"/>
    <property type="match status" value="1"/>
</dbReference>
<dbReference type="Proteomes" id="UP000242957">
    <property type="component" value="Unassembled WGS sequence"/>
</dbReference>
<dbReference type="RefSeq" id="WP_084312208.1">
    <property type="nucleotide sequence ID" value="NZ_FNIJ01000014.1"/>
</dbReference>
<gene>
    <name evidence="6" type="ORF">SAMN05216193_11453</name>
</gene>
<proteinExistence type="inferred from homology"/>
<dbReference type="AlphaFoldDB" id="A0A1H0LG83"/>
<keyword evidence="2" id="KW-0813">Transport</keyword>
<dbReference type="STRING" id="198616.SAMN05216193_11453"/>
<feature type="domain" description="ABC transporter" evidence="5">
    <location>
        <begin position="7"/>
        <end position="242"/>
    </location>
</feature>
<dbReference type="PANTHER" id="PTHR42788">
    <property type="entry name" value="TAURINE IMPORT ATP-BINDING PROTEIN-RELATED"/>
    <property type="match status" value="1"/>
</dbReference>
<dbReference type="OrthoDB" id="9802264at2"/>
<evidence type="ECO:0000256" key="4">
    <source>
        <dbReference type="ARBA" id="ARBA00022840"/>
    </source>
</evidence>
<dbReference type="GO" id="GO:0005524">
    <property type="term" value="F:ATP binding"/>
    <property type="evidence" value="ECO:0007669"/>
    <property type="project" value="UniProtKB-KW"/>
</dbReference>
<evidence type="ECO:0000256" key="3">
    <source>
        <dbReference type="ARBA" id="ARBA00022741"/>
    </source>
</evidence>
<name>A0A1H0LG83_9PSED</name>
<dbReference type="PROSITE" id="PS00211">
    <property type="entry name" value="ABC_TRANSPORTER_1"/>
    <property type="match status" value="1"/>
</dbReference>
<dbReference type="EMBL" id="FNIJ01000014">
    <property type="protein sequence ID" value="SDO67046.1"/>
    <property type="molecule type" value="Genomic_DNA"/>
</dbReference>
<keyword evidence="4 6" id="KW-0067">ATP-binding</keyword>
<dbReference type="Gene3D" id="3.40.50.300">
    <property type="entry name" value="P-loop containing nucleotide triphosphate hydrolases"/>
    <property type="match status" value="1"/>
</dbReference>
<keyword evidence="7" id="KW-1185">Reference proteome</keyword>
<protein>
    <submittedName>
        <fullName evidence="6">NitT/TauT family transport system ATP-binding protein</fullName>
    </submittedName>
</protein>
<accession>A0A1H0LG83</accession>
<dbReference type="PANTHER" id="PTHR42788:SF13">
    <property type="entry name" value="ALIPHATIC SULFONATES IMPORT ATP-BINDING PROTEIN SSUB"/>
    <property type="match status" value="1"/>
</dbReference>
<dbReference type="SMART" id="SM00382">
    <property type="entry name" value="AAA"/>
    <property type="match status" value="1"/>
</dbReference>
<evidence type="ECO:0000313" key="6">
    <source>
        <dbReference type="EMBL" id="SDO67046.1"/>
    </source>
</evidence>
<dbReference type="InterPro" id="IPR003439">
    <property type="entry name" value="ABC_transporter-like_ATP-bd"/>
</dbReference>
<comment type="similarity">
    <text evidence="1">Belongs to the ABC transporter superfamily.</text>
</comment>
<dbReference type="SUPFAM" id="SSF52540">
    <property type="entry name" value="P-loop containing nucleoside triphosphate hydrolases"/>
    <property type="match status" value="1"/>
</dbReference>
<evidence type="ECO:0000256" key="1">
    <source>
        <dbReference type="ARBA" id="ARBA00005417"/>
    </source>
</evidence>
<evidence type="ECO:0000313" key="7">
    <source>
        <dbReference type="Proteomes" id="UP000242957"/>
    </source>
</evidence>
<evidence type="ECO:0000259" key="5">
    <source>
        <dbReference type="PROSITE" id="PS50893"/>
    </source>
</evidence>
<dbReference type="InterPro" id="IPR050166">
    <property type="entry name" value="ABC_transporter_ATP-bind"/>
</dbReference>